<protein>
    <submittedName>
        <fullName evidence="1">Uncharacterized protein</fullName>
    </submittedName>
</protein>
<proteinExistence type="predicted"/>
<gene>
    <name evidence="1" type="ORF">IMZ28_09580</name>
</gene>
<evidence type="ECO:0000313" key="1">
    <source>
        <dbReference type="EMBL" id="QOR61673.1"/>
    </source>
</evidence>
<accession>A0A7M1S2K2</accession>
<sequence length="129" mass="15086">MQKLSKLLPVALLLGFFFFGLDALIQSKPSSKNERVYKVVQQYSPYYLDKRFGGLQILSRNDPDFKEKPTNTTIFKEFERLEKEWGKKHLKVQNNTLLILDNNGSRLAELPLQSKEELLFIKNYYGVQP</sequence>
<evidence type="ECO:0000313" key="2">
    <source>
        <dbReference type="Proteomes" id="UP000595074"/>
    </source>
</evidence>
<dbReference type="Proteomes" id="UP000595074">
    <property type="component" value="Chromosome"/>
</dbReference>
<dbReference type="EMBL" id="CP063164">
    <property type="protein sequence ID" value="QOR61673.1"/>
    <property type="molecule type" value="Genomic_DNA"/>
</dbReference>
<organism evidence="1 2">
    <name type="scientific">Sulfurovum indicum</name>
    <dbReference type="NCBI Taxonomy" id="2779528"/>
    <lineage>
        <taxon>Bacteria</taxon>
        <taxon>Pseudomonadati</taxon>
        <taxon>Campylobacterota</taxon>
        <taxon>Epsilonproteobacteria</taxon>
        <taxon>Campylobacterales</taxon>
        <taxon>Sulfurovaceae</taxon>
        <taxon>Sulfurovum</taxon>
    </lineage>
</organism>
<dbReference type="KEGG" id="sinu:IMZ28_09580"/>
<dbReference type="RefSeq" id="WP_197548381.1">
    <property type="nucleotide sequence ID" value="NZ_CP063164.1"/>
</dbReference>
<name>A0A7M1S2K2_9BACT</name>
<keyword evidence="2" id="KW-1185">Reference proteome</keyword>
<dbReference type="AlphaFoldDB" id="A0A7M1S2K2"/>
<reference evidence="1 2" key="1">
    <citation type="submission" date="2020-10" db="EMBL/GenBank/DDBJ databases">
        <title>The genome of sulfurovum sp.</title>
        <authorList>
            <person name="Xie S."/>
            <person name="Shao Z."/>
            <person name="Jiang L."/>
        </authorList>
    </citation>
    <scope>NUCLEOTIDE SEQUENCE [LARGE SCALE GENOMIC DNA]</scope>
    <source>
        <strain evidence="1 2">ST-419</strain>
    </source>
</reference>